<keyword evidence="5" id="KW-0378">Hydrolase</keyword>
<dbReference type="InterPro" id="IPR005490">
    <property type="entry name" value="LD_TPept_cat_dom"/>
</dbReference>
<keyword evidence="8 9" id="KW-0961">Cell wall biogenesis/degradation</keyword>
<evidence type="ECO:0000256" key="9">
    <source>
        <dbReference type="PROSITE-ProRule" id="PRU01373"/>
    </source>
</evidence>
<evidence type="ECO:0000256" key="8">
    <source>
        <dbReference type="ARBA" id="ARBA00023316"/>
    </source>
</evidence>
<evidence type="ECO:0000256" key="7">
    <source>
        <dbReference type="ARBA" id="ARBA00022984"/>
    </source>
</evidence>
<dbReference type="GO" id="GO:0016757">
    <property type="term" value="F:glycosyltransferase activity"/>
    <property type="evidence" value="ECO:0007669"/>
    <property type="project" value="UniProtKB-KW"/>
</dbReference>
<dbReference type="Proteomes" id="UP000198625">
    <property type="component" value="Unassembled WGS sequence"/>
</dbReference>
<keyword evidence="3" id="KW-0328">Glycosyltransferase</keyword>
<evidence type="ECO:0000256" key="5">
    <source>
        <dbReference type="ARBA" id="ARBA00022801"/>
    </source>
</evidence>
<evidence type="ECO:0000256" key="4">
    <source>
        <dbReference type="ARBA" id="ARBA00022679"/>
    </source>
</evidence>
<evidence type="ECO:0000259" key="10">
    <source>
        <dbReference type="PROSITE" id="PS52029"/>
    </source>
</evidence>
<proteinExistence type="inferred from homology"/>
<protein>
    <submittedName>
        <fullName evidence="11">Putative peptidoglycan binding domain-containing protein</fullName>
    </submittedName>
</protein>
<dbReference type="PANTHER" id="PTHR30582:SF24">
    <property type="entry name" value="L,D-TRANSPEPTIDASE ERFK_SRFK-RELATED"/>
    <property type="match status" value="1"/>
</dbReference>
<dbReference type="GO" id="GO:0008360">
    <property type="term" value="P:regulation of cell shape"/>
    <property type="evidence" value="ECO:0007669"/>
    <property type="project" value="UniProtKB-UniRule"/>
</dbReference>
<dbReference type="GO" id="GO:0005576">
    <property type="term" value="C:extracellular region"/>
    <property type="evidence" value="ECO:0007669"/>
    <property type="project" value="TreeGrafter"/>
</dbReference>
<organism evidence="11 12">
    <name type="scientific">Proteiniborus ethanoligenes</name>
    <dbReference type="NCBI Taxonomy" id="415015"/>
    <lineage>
        <taxon>Bacteria</taxon>
        <taxon>Bacillati</taxon>
        <taxon>Bacillota</taxon>
        <taxon>Clostridia</taxon>
        <taxon>Eubacteriales</taxon>
        <taxon>Proteiniborus</taxon>
    </lineage>
</organism>
<dbReference type="UniPathway" id="UPA00219"/>
<accession>A0A1H3NZ18</accession>
<dbReference type="EMBL" id="FNQE01000012">
    <property type="protein sequence ID" value="SDY94124.1"/>
    <property type="molecule type" value="Genomic_DNA"/>
</dbReference>
<dbReference type="STRING" id="415015.SAMN05660462_01299"/>
<dbReference type="GO" id="GO:0071555">
    <property type="term" value="P:cell wall organization"/>
    <property type="evidence" value="ECO:0007669"/>
    <property type="project" value="UniProtKB-UniRule"/>
</dbReference>
<name>A0A1H3NZ18_9FIRM</name>
<dbReference type="OrthoDB" id="9787225at2"/>
<dbReference type="InterPro" id="IPR050979">
    <property type="entry name" value="LD-transpeptidase"/>
</dbReference>
<dbReference type="InterPro" id="IPR038063">
    <property type="entry name" value="Transpep_catalytic_dom"/>
</dbReference>
<evidence type="ECO:0000256" key="6">
    <source>
        <dbReference type="ARBA" id="ARBA00022960"/>
    </source>
</evidence>
<keyword evidence="12" id="KW-1185">Reference proteome</keyword>
<dbReference type="Gene3D" id="2.40.440.10">
    <property type="entry name" value="L,D-transpeptidase catalytic domain-like"/>
    <property type="match status" value="1"/>
</dbReference>
<gene>
    <name evidence="11" type="ORF">SAMN05660462_01299</name>
</gene>
<dbReference type="AlphaFoldDB" id="A0A1H3NZ18"/>
<feature type="active site" description="Nucleophile" evidence="9">
    <location>
        <position position="142"/>
    </location>
</feature>
<dbReference type="CDD" id="cd16913">
    <property type="entry name" value="YkuD_like"/>
    <property type="match status" value="1"/>
</dbReference>
<dbReference type="Pfam" id="PF03734">
    <property type="entry name" value="YkuD"/>
    <property type="match status" value="1"/>
</dbReference>
<sequence>MSRRTMIVTVGFLCILAVLLIGDLIITNSSTYKSKSNGEKLVEIYKKQDDIKNRNLSILIEIDSKLLYLIDTDTNEIIKKYVVATGKKDTPTPIGSFKIVHKAIWGEGFGTRWMGLDVPWGKYGIHGTNKPQSIGYSSSQGCIRMNNRDIEELYSLVKYGTRVAIVGGPYGPFNYGFRTLMHGDRGADVQEVQKRLKQLGYYNGAIDGIFGYGMKEAVAKFYKDNKMPVSDRIGPDAYKKLNIVLMD</sequence>
<dbReference type="Gene3D" id="1.10.101.10">
    <property type="entry name" value="PGBD-like superfamily/PGBD"/>
    <property type="match status" value="1"/>
</dbReference>
<comment type="similarity">
    <text evidence="2">Belongs to the YkuD family.</text>
</comment>
<dbReference type="InterPro" id="IPR002477">
    <property type="entry name" value="Peptidoglycan-bd-like"/>
</dbReference>
<feature type="active site" description="Proton donor/acceptor" evidence="9">
    <location>
        <position position="126"/>
    </location>
</feature>
<comment type="pathway">
    <text evidence="1 9">Cell wall biogenesis; peptidoglycan biosynthesis.</text>
</comment>
<evidence type="ECO:0000256" key="3">
    <source>
        <dbReference type="ARBA" id="ARBA00022676"/>
    </source>
</evidence>
<dbReference type="GO" id="GO:0071972">
    <property type="term" value="F:peptidoglycan L,D-transpeptidase activity"/>
    <property type="evidence" value="ECO:0007669"/>
    <property type="project" value="TreeGrafter"/>
</dbReference>
<dbReference type="SUPFAM" id="SSF141523">
    <property type="entry name" value="L,D-transpeptidase catalytic domain-like"/>
    <property type="match status" value="1"/>
</dbReference>
<evidence type="ECO:0000313" key="11">
    <source>
        <dbReference type="EMBL" id="SDY94124.1"/>
    </source>
</evidence>
<evidence type="ECO:0000256" key="2">
    <source>
        <dbReference type="ARBA" id="ARBA00005992"/>
    </source>
</evidence>
<dbReference type="GO" id="GO:0018104">
    <property type="term" value="P:peptidoglycan-protein cross-linking"/>
    <property type="evidence" value="ECO:0007669"/>
    <property type="project" value="TreeGrafter"/>
</dbReference>
<dbReference type="SUPFAM" id="SSF47090">
    <property type="entry name" value="PGBD-like"/>
    <property type="match status" value="1"/>
</dbReference>
<dbReference type="Pfam" id="PF01471">
    <property type="entry name" value="PG_binding_1"/>
    <property type="match status" value="1"/>
</dbReference>
<keyword evidence="6 9" id="KW-0133">Cell shape</keyword>
<feature type="domain" description="L,D-TPase catalytic" evidence="10">
    <location>
        <begin position="56"/>
        <end position="166"/>
    </location>
</feature>
<dbReference type="InterPro" id="IPR036366">
    <property type="entry name" value="PGBDSf"/>
</dbReference>
<reference evidence="11 12" key="1">
    <citation type="submission" date="2016-10" db="EMBL/GenBank/DDBJ databases">
        <authorList>
            <person name="de Groot N.N."/>
        </authorList>
    </citation>
    <scope>NUCLEOTIDE SEQUENCE [LARGE SCALE GENOMIC DNA]</scope>
    <source>
        <strain evidence="11 12">DSM 21650</strain>
    </source>
</reference>
<dbReference type="RefSeq" id="WP_091728830.1">
    <property type="nucleotide sequence ID" value="NZ_FNQE01000012.1"/>
</dbReference>
<dbReference type="PANTHER" id="PTHR30582">
    <property type="entry name" value="L,D-TRANSPEPTIDASE"/>
    <property type="match status" value="1"/>
</dbReference>
<evidence type="ECO:0000256" key="1">
    <source>
        <dbReference type="ARBA" id="ARBA00004752"/>
    </source>
</evidence>
<keyword evidence="4" id="KW-0808">Transferase</keyword>
<dbReference type="PROSITE" id="PS52029">
    <property type="entry name" value="LD_TPASE"/>
    <property type="match status" value="1"/>
</dbReference>
<evidence type="ECO:0000313" key="12">
    <source>
        <dbReference type="Proteomes" id="UP000198625"/>
    </source>
</evidence>
<keyword evidence="7 9" id="KW-0573">Peptidoglycan synthesis</keyword>
<dbReference type="InterPro" id="IPR036365">
    <property type="entry name" value="PGBD-like_sf"/>
</dbReference>